<reference evidence="1" key="1">
    <citation type="journal article" date="2021" name="Proc. Natl. Acad. Sci. U.S.A.">
        <title>A Catalog of Tens of Thousands of Viruses from Human Metagenomes Reveals Hidden Associations with Chronic Diseases.</title>
        <authorList>
            <person name="Tisza M.J."/>
            <person name="Buck C.B."/>
        </authorList>
    </citation>
    <scope>NUCLEOTIDE SEQUENCE</scope>
    <source>
        <strain evidence="1">CtNlb4</strain>
    </source>
</reference>
<protein>
    <submittedName>
        <fullName evidence="1">Uncharacterized protein</fullName>
    </submittedName>
</protein>
<sequence length="31" mass="3477">MILIEVSSLLSLSHSSSGFLIFQEVEVMENH</sequence>
<evidence type="ECO:0000313" key="1">
    <source>
        <dbReference type="EMBL" id="DAE22869.1"/>
    </source>
</evidence>
<organism evidence="1">
    <name type="scientific">Siphoviridae sp. ctNlb4</name>
    <dbReference type="NCBI Taxonomy" id="2826305"/>
    <lineage>
        <taxon>Viruses</taxon>
        <taxon>Duplodnaviria</taxon>
        <taxon>Heunggongvirae</taxon>
        <taxon>Uroviricota</taxon>
        <taxon>Caudoviricetes</taxon>
    </lineage>
</organism>
<name>A0A8S5QVZ4_9CAUD</name>
<dbReference type="EMBL" id="BK015740">
    <property type="protein sequence ID" value="DAE22869.1"/>
    <property type="molecule type" value="Genomic_DNA"/>
</dbReference>
<accession>A0A8S5QVZ4</accession>
<proteinExistence type="predicted"/>